<evidence type="ECO:0000313" key="1">
    <source>
        <dbReference type="EMBL" id="MCI13001.1"/>
    </source>
</evidence>
<protein>
    <submittedName>
        <fullName evidence="1">Uncharacterized protein</fullName>
    </submittedName>
</protein>
<accession>A0A392PLN4</accession>
<sequence length="26" mass="2992">VELKLPIDRACAELSVWCAGYDRDRI</sequence>
<keyword evidence="2" id="KW-1185">Reference proteome</keyword>
<name>A0A392PLN4_9FABA</name>
<dbReference type="EMBL" id="LXQA010086460">
    <property type="protein sequence ID" value="MCI13001.1"/>
    <property type="molecule type" value="Genomic_DNA"/>
</dbReference>
<organism evidence="1 2">
    <name type="scientific">Trifolium medium</name>
    <dbReference type="NCBI Taxonomy" id="97028"/>
    <lineage>
        <taxon>Eukaryota</taxon>
        <taxon>Viridiplantae</taxon>
        <taxon>Streptophyta</taxon>
        <taxon>Embryophyta</taxon>
        <taxon>Tracheophyta</taxon>
        <taxon>Spermatophyta</taxon>
        <taxon>Magnoliopsida</taxon>
        <taxon>eudicotyledons</taxon>
        <taxon>Gunneridae</taxon>
        <taxon>Pentapetalae</taxon>
        <taxon>rosids</taxon>
        <taxon>fabids</taxon>
        <taxon>Fabales</taxon>
        <taxon>Fabaceae</taxon>
        <taxon>Papilionoideae</taxon>
        <taxon>50 kb inversion clade</taxon>
        <taxon>NPAAA clade</taxon>
        <taxon>Hologalegina</taxon>
        <taxon>IRL clade</taxon>
        <taxon>Trifolieae</taxon>
        <taxon>Trifolium</taxon>
    </lineage>
</organism>
<dbReference type="AlphaFoldDB" id="A0A392PLN4"/>
<evidence type="ECO:0000313" key="2">
    <source>
        <dbReference type="Proteomes" id="UP000265520"/>
    </source>
</evidence>
<proteinExistence type="predicted"/>
<comment type="caution">
    <text evidence="1">The sequence shown here is derived from an EMBL/GenBank/DDBJ whole genome shotgun (WGS) entry which is preliminary data.</text>
</comment>
<reference evidence="1 2" key="1">
    <citation type="journal article" date="2018" name="Front. Plant Sci.">
        <title>Red Clover (Trifolium pratense) and Zigzag Clover (T. medium) - A Picture of Genomic Similarities and Differences.</title>
        <authorList>
            <person name="Dluhosova J."/>
            <person name="Istvanek J."/>
            <person name="Nedelnik J."/>
            <person name="Repkova J."/>
        </authorList>
    </citation>
    <scope>NUCLEOTIDE SEQUENCE [LARGE SCALE GENOMIC DNA]</scope>
    <source>
        <strain evidence="2">cv. 10/8</strain>
        <tissue evidence="1">Leaf</tissue>
    </source>
</reference>
<feature type="non-terminal residue" evidence="1">
    <location>
        <position position="1"/>
    </location>
</feature>
<dbReference type="Proteomes" id="UP000265520">
    <property type="component" value="Unassembled WGS sequence"/>
</dbReference>